<accession>A0A7X0RSF7</accession>
<dbReference type="Gene3D" id="3.40.50.880">
    <property type="match status" value="1"/>
</dbReference>
<sequence>MGTQHLWAGQDRFFVGCNYWASHAGTAMWSDWRPDVVERDLKLLAEQGLEVLRVFPLWPDFQPIATLYGGHGHAMDVRFGERKLPDDESGRFGLSREALNKFRTFADLAARHGLKLIVGLVTGWMSGRLFVPPALQGRNVLTDPLAIQWQVRFIKGFIRQMIDHPAIVAWDLGNECNAMGPVASSEEAYVWTAALSGAVKSADPGRPLISGMHGLSPTGNWRMQDQGELTDILTTHPYPYWTPYVDYDPITTIRPQLHATAESLYYAQIGGKPCFAEEIGTMGPMVSGEAEAAAFLRGSMLSLWAHGCHGLLWWCSFDQTRLAHAPYDSNACEGELGLVTEQGRVKPALQEMGRLGRAIGRLPELPARRTEAVCILNTSQEHWPVAYGAFILAKQAGFDLDYRFEDQPIPDAKLLLLPCLSGTRGIPKQRWQEILGRVRAGADLYISIEDGYFLEFEQTTGLQVSARSRRTDEAVVTLRGAEDTAGFRLAGAFKWAVRAVDAEVLATEADGNPVFTVSTYGQGRIFFLSLPLELDLIRRPGACYDPETFPYWKIYRDLSRRARSDRAIRASHPLVGITEHDEGADARIAVIVNYSDQPATMDLLLSEDWSYEDCLYGEVRRAAVPACALAANDGAVVRLRRR</sequence>
<dbReference type="InterPro" id="IPR017853">
    <property type="entry name" value="GH"/>
</dbReference>
<organism evidence="1 2">
    <name type="scientific">Cohnella nanjingensis</name>
    <dbReference type="NCBI Taxonomy" id="1387779"/>
    <lineage>
        <taxon>Bacteria</taxon>
        <taxon>Bacillati</taxon>
        <taxon>Bacillota</taxon>
        <taxon>Bacilli</taxon>
        <taxon>Bacillales</taxon>
        <taxon>Paenibacillaceae</taxon>
        <taxon>Cohnella</taxon>
    </lineage>
</organism>
<evidence type="ECO:0000313" key="1">
    <source>
        <dbReference type="EMBL" id="MBB6671641.1"/>
    </source>
</evidence>
<dbReference type="EMBL" id="JACJVP010000023">
    <property type="protein sequence ID" value="MBB6671641.1"/>
    <property type="molecule type" value="Genomic_DNA"/>
</dbReference>
<protein>
    <submittedName>
        <fullName evidence="1">Beta-mannanase</fullName>
    </submittedName>
</protein>
<gene>
    <name evidence="1" type="ORF">H7C19_13200</name>
</gene>
<dbReference type="Gene3D" id="3.20.20.80">
    <property type="entry name" value="Glycosidases"/>
    <property type="match status" value="1"/>
</dbReference>
<dbReference type="AlphaFoldDB" id="A0A7X0RSF7"/>
<dbReference type="SUPFAM" id="SSF51445">
    <property type="entry name" value="(Trans)glycosidases"/>
    <property type="match status" value="1"/>
</dbReference>
<dbReference type="RefSeq" id="WP_185143119.1">
    <property type="nucleotide sequence ID" value="NZ_JACJVP010000023.1"/>
</dbReference>
<comment type="caution">
    <text evidence="1">The sequence shown here is derived from an EMBL/GenBank/DDBJ whole genome shotgun (WGS) entry which is preliminary data.</text>
</comment>
<keyword evidence="2" id="KW-1185">Reference proteome</keyword>
<name>A0A7X0RSF7_9BACL</name>
<evidence type="ECO:0000313" key="2">
    <source>
        <dbReference type="Proteomes" id="UP000547209"/>
    </source>
</evidence>
<dbReference type="Proteomes" id="UP000547209">
    <property type="component" value="Unassembled WGS sequence"/>
</dbReference>
<reference evidence="1 2" key="1">
    <citation type="submission" date="2020-08" db="EMBL/GenBank/DDBJ databases">
        <title>Cohnella phylogeny.</title>
        <authorList>
            <person name="Dunlap C."/>
        </authorList>
    </citation>
    <scope>NUCLEOTIDE SEQUENCE [LARGE SCALE GENOMIC DNA]</scope>
    <source>
        <strain evidence="1 2">DSM 28246</strain>
    </source>
</reference>
<proteinExistence type="predicted"/>
<dbReference type="InterPro" id="IPR029062">
    <property type="entry name" value="Class_I_gatase-like"/>
</dbReference>